<dbReference type="AlphaFoldDB" id="A0A1G1VTH7"/>
<dbReference type="EMBL" id="MHCJ01000003">
    <property type="protein sequence ID" value="OGY18708.1"/>
    <property type="molecule type" value="Genomic_DNA"/>
</dbReference>
<comment type="caution">
    <text evidence="1">The sequence shown here is derived from an EMBL/GenBank/DDBJ whole genome shotgun (WGS) entry which is preliminary data.</text>
</comment>
<accession>A0A1G1VTH7</accession>
<proteinExistence type="predicted"/>
<dbReference type="Gene3D" id="3.30.160.250">
    <property type="match status" value="1"/>
</dbReference>
<organism evidence="1 2">
    <name type="scientific">Candidatus Chisholmbacteria bacterium RIFCSPHIGHO2_01_FULL_52_32</name>
    <dbReference type="NCBI Taxonomy" id="1797591"/>
    <lineage>
        <taxon>Bacteria</taxon>
        <taxon>Candidatus Chisholmiibacteriota</taxon>
    </lineage>
</organism>
<sequence length="91" mass="10087">METKVLNYRIIIEPDKQTGTGKPGFTAFCPTLGVADDGDTVEEAIQHVRGAMKAYVESLIADKQPVPIDRPERDIVTTTQINVRRNFQIAS</sequence>
<evidence type="ECO:0000313" key="1">
    <source>
        <dbReference type="EMBL" id="OGY18708.1"/>
    </source>
</evidence>
<evidence type="ECO:0000313" key="2">
    <source>
        <dbReference type="Proteomes" id="UP000179233"/>
    </source>
</evidence>
<evidence type="ECO:0008006" key="3">
    <source>
        <dbReference type="Google" id="ProtNLM"/>
    </source>
</evidence>
<dbReference type="Proteomes" id="UP000179233">
    <property type="component" value="Unassembled WGS sequence"/>
</dbReference>
<dbReference type="InterPro" id="IPR035069">
    <property type="entry name" value="TTHA1013/TTHA0281-like"/>
</dbReference>
<name>A0A1G1VTH7_9BACT</name>
<dbReference type="SUPFAM" id="SSF143100">
    <property type="entry name" value="TTHA1013/TTHA0281-like"/>
    <property type="match status" value="1"/>
</dbReference>
<gene>
    <name evidence="1" type="ORF">A2786_04405</name>
</gene>
<reference evidence="1 2" key="1">
    <citation type="journal article" date="2016" name="Nat. Commun.">
        <title>Thousands of microbial genomes shed light on interconnected biogeochemical processes in an aquifer system.</title>
        <authorList>
            <person name="Anantharaman K."/>
            <person name="Brown C.T."/>
            <person name="Hug L.A."/>
            <person name="Sharon I."/>
            <person name="Castelle C.J."/>
            <person name="Probst A.J."/>
            <person name="Thomas B.C."/>
            <person name="Singh A."/>
            <person name="Wilkins M.J."/>
            <person name="Karaoz U."/>
            <person name="Brodie E.L."/>
            <person name="Williams K.H."/>
            <person name="Hubbard S.S."/>
            <person name="Banfield J.F."/>
        </authorList>
    </citation>
    <scope>NUCLEOTIDE SEQUENCE [LARGE SCALE GENOMIC DNA]</scope>
</reference>
<protein>
    <recommendedName>
        <fullName evidence="3">HicB-like antitoxin of toxin-antitoxin system domain-containing protein</fullName>
    </recommendedName>
</protein>